<evidence type="ECO:0000256" key="1">
    <source>
        <dbReference type="ARBA" id="ARBA00022603"/>
    </source>
</evidence>
<reference evidence="4 5" key="1">
    <citation type="journal article" date="2011" name="Proc. Natl. Acad. Sci. U.S.A.">
        <title>Evolutionary erosion of yeast sex chromosomes by mating-type switching accidents.</title>
        <authorList>
            <person name="Gordon J.L."/>
            <person name="Armisen D."/>
            <person name="Proux-Wera E."/>
            <person name="Oheigeartaigh S.S."/>
            <person name="Byrne K.P."/>
            <person name="Wolfe K.H."/>
        </authorList>
    </citation>
    <scope>NUCLEOTIDE SEQUENCE [LARGE SCALE GENOMIC DNA]</scope>
    <source>
        <strain evidence="5">ATCC 76901 / BCRC 22586 / CBS 4309 / NBRC 1992 / NRRL Y-12630</strain>
    </source>
</reference>
<dbReference type="InterPro" id="IPR029026">
    <property type="entry name" value="tRNA_m1G_MTases_N"/>
</dbReference>
<dbReference type="PANTHER" id="PTHR12029">
    <property type="entry name" value="RNA METHYLTRANSFERASE"/>
    <property type="match status" value="1"/>
</dbReference>
<keyword evidence="5" id="KW-1185">Reference proteome</keyword>
<dbReference type="eggNOG" id="KOG0839">
    <property type="taxonomic scope" value="Eukaryota"/>
</dbReference>
<sequence length="1429" mass="163350">MSVSGTITKYLSQDEQLKALSDLIQNDQIEEILNIFNATSIDFSNDEKLAQLLFEKIKNKLLKKLVALESDGHLETSLSEILEDKEIHVSTKLIAKVPYLWSHFETWISDRLMGFMTGNVRKLFDSEFYTDIVLRFVDISVSEASFDDSQVSEFEILYYLHLLEGVYLAETEKAPLSSSSLDNILVPLLGCNIELLASTCSKLMRWRFKEINGISMNDSGFDKATWNCMKALYTDRNIHGWKQRNCLSFILRSLSTPNIPPHLVAFIKSDDYWLQVQNALDHDIHEYRKLGLSILKLTIQRLTTGFEAFQTKYFSWKPEEASSILEIWKKYTTLYEIVALDTALNQIQAASADIISLIDDALLYPSWGLIIFSTGLKVSMESVRKYMVSLILEIQDGSAFSSNIAILTERILPSLMEAHYYNTTDTSCPHGERVTMFVCEILSQAENALPIVLQNILQLLIKEGASFGPSRIYISLGILNFFQVTHSNVVSLQNLAQIKKLYEFESEDEVFDTTIQTIYLKFLFFIHPSITPTDWLQTIVTHLQNVNGSYRYISPLIDLFRDVAVSRFNQNAVEEQLAFSIGKNPTFDMLATILFDDKRVPINREFLLELIRCGEEISTHTNAMVTLLSNLLFQKCSNEDYQDGYLLTQYHGFTTSTWNSIDITKAYETLCKDFSGEKFKFFVAVMEKVMESNGKDLDLKTGDAFKLLDTISEYLKNYQKESFKFKDAIYGAYFDFLLIFLKTHPLERNELKQLLTIIAQNVKVDNGNYTGNLSISKLSEFLLNTYALPLGSQSTDANEISRHILQYMCFMWESLDTERLVLKERKLHFSIIQTIFNSSTLYYAAKGDKELANLLKTSGLSIIGHGFSKRGFLPLLSSQLCQFMKRYGAMLDSEDANYDWLILILFKCFTQPQMNTNIFNMKPVIAHLYDKKLSIYYGEKHCLYKSVYGISEISNKIFTINALLLTTDIFKRQFISEVVEETNLLVSKKRIDGPEEMERLALWELLIMCRHAMKSINLPSSITNAILHNIEIDEGSPLVRIYKEWFIAYELAENYNESTSTPNEDYVFNLLIDHSKPVLVVSAEKICFLILKALKLKGKQDTTRLLDRFICELVPNATSNKPLVRHFSNSLILSFWPVFKDMVLNPTLKSILGNLFENSQRTQIHGQYRSGDANIWNLYDDLTLTNIFGGVIRKITDHEAPYLSEETFNTYLLDKNLFEIGKDEPLLWLRKRSGLEVVSQKTASPINAGSQLQTKSGAWETVFDIDNKKSHQIVKRSDLIVVSSLVDKPPNLGGICRLCDVLGVGLLTVQDLRVKNHPQFKNVAVTADRWQPMVEVPVDEITKFMKSKKQEGYTLIGLEQTDKSVQLDNNYKFPRKSLILLGTEAHGIPGPLLNELDLCLEIKQHGVIRSMNIQTATAVIVHSYTVQHL</sequence>
<dbReference type="STRING" id="1064592.G0V9S6"/>
<dbReference type="GO" id="GO:0016423">
    <property type="term" value="F:tRNA (guanine) methyltransferase activity"/>
    <property type="evidence" value="ECO:0007669"/>
    <property type="project" value="EnsemblFungi"/>
</dbReference>
<dbReference type="InterPro" id="IPR001537">
    <property type="entry name" value="SpoU_MeTrfase"/>
</dbReference>
<dbReference type="RefSeq" id="XP_003675064.1">
    <property type="nucleotide sequence ID" value="XM_003675016.1"/>
</dbReference>
<keyword evidence="1" id="KW-0489">Methyltransferase</keyword>
<dbReference type="PANTHER" id="PTHR12029:SF11">
    <property type="entry name" value="METHYLTRANSFERASE TARBP1-RELATED"/>
    <property type="match status" value="1"/>
</dbReference>
<evidence type="ECO:0000313" key="4">
    <source>
        <dbReference type="EMBL" id="CCC68693.1"/>
    </source>
</evidence>
<dbReference type="InParanoid" id="G0V9S6"/>
<dbReference type="CDD" id="cd18091">
    <property type="entry name" value="SpoU-like_TRM3-like"/>
    <property type="match status" value="1"/>
</dbReference>
<evidence type="ECO:0000313" key="5">
    <source>
        <dbReference type="Proteomes" id="UP000001640"/>
    </source>
</evidence>
<dbReference type="InterPro" id="IPR029028">
    <property type="entry name" value="Alpha/beta_knot_MTases"/>
</dbReference>
<evidence type="ECO:0000259" key="3">
    <source>
        <dbReference type="Pfam" id="PF00588"/>
    </source>
</evidence>
<dbReference type="HOGENOM" id="CLU_005519_0_0_1"/>
<dbReference type="OMA" id="VTADRWM"/>
<dbReference type="Proteomes" id="UP000001640">
    <property type="component" value="Chromosome 2"/>
</dbReference>
<protein>
    <recommendedName>
        <fullName evidence="3">tRNA/rRNA methyltransferase SpoU type domain-containing protein</fullName>
    </recommendedName>
</protein>
<evidence type="ECO:0000256" key="2">
    <source>
        <dbReference type="ARBA" id="ARBA00022679"/>
    </source>
</evidence>
<feature type="domain" description="tRNA/rRNA methyltransferase SpoU type" evidence="3">
    <location>
        <begin position="1279"/>
        <end position="1421"/>
    </location>
</feature>
<dbReference type="EMBL" id="HE576753">
    <property type="protein sequence ID" value="CCC68693.1"/>
    <property type="molecule type" value="Genomic_DNA"/>
</dbReference>
<accession>G0V9S6</accession>
<gene>
    <name evidence="4" type="primary">NCAS0B06090</name>
    <name evidence="4" type="ordered locus">NCAS_0B06090</name>
</gene>
<dbReference type="GO" id="GO:0034599">
    <property type="term" value="P:cellular response to oxidative stress"/>
    <property type="evidence" value="ECO:0007669"/>
    <property type="project" value="EnsemblFungi"/>
</dbReference>
<proteinExistence type="predicted"/>
<dbReference type="FunCoup" id="G0V9S6">
    <property type="interactions" value="194"/>
</dbReference>
<reference key="2">
    <citation type="submission" date="2011-08" db="EMBL/GenBank/DDBJ databases">
        <title>Genome sequence of Naumovozyma castellii.</title>
        <authorList>
            <person name="Gordon J.L."/>
            <person name="Armisen D."/>
            <person name="Proux-Wera E."/>
            <person name="OhEigeartaigh S.S."/>
            <person name="Byrne K.P."/>
            <person name="Wolfe K.H."/>
        </authorList>
    </citation>
    <scope>NUCLEOTIDE SEQUENCE</scope>
    <source>
        <strain>Type strain:CBS 4309</strain>
    </source>
</reference>
<dbReference type="OrthoDB" id="241340at2759"/>
<dbReference type="FunFam" id="3.40.1280.10:FF:000022">
    <property type="entry name" value="Trm3p"/>
    <property type="match status" value="1"/>
</dbReference>
<dbReference type="Pfam" id="PF00588">
    <property type="entry name" value="SpoU_methylase"/>
    <property type="match status" value="1"/>
</dbReference>
<dbReference type="GeneID" id="96902250"/>
<dbReference type="GO" id="GO:0002128">
    <property type="term" value="P:tRNA nucleoside ribose methylation"/>
    <property type="evidence" value="ECO:0007669"/>
    <property type="project" value="EnsemblFungi"/>
</dbReference>
<dbReference type="SUPFAM" id="SSF75217">
    <property type="entry name" value="alpha/beta knot"/>
    <property type="match status" value="1"/>
</dbReference>
<dbReference type="Gene3D" id="3.40.1280.10">
    <property type="match status" value="1"/>
</dbReference>
<dbReference type="KEGG" id="ncs:NCAS_0B06090"/>
<dbReference type="InterPro" id="IPR044748">
    <property type="entry name" value="Trm3/TARBP1_C"/>
</dbReference>
<keyword evidence="2" id="KW-0808">Transferase</keyword>
<dbReference type="InterPro" id="IPR045330">
    <property type="entry name" value="TRM3/TARBP1"/>
</dbReference>
<dbReference type="GO" id="GO:0003723">
    <property type="term" value="F:RNA binding"/>
    <property type="evidence" value="ECO:0007669"/>
    <property type="project" value="InterPro"/>
</dbReference>
<organism evidence="4 5">
    <name type="scientific">Naumovozyma castellii</name>
    <name type="common">Yeast</name>
    <name type="synonym">Saccharomyces castellii</name>
    <dbReference type="NCBI Taxonomy" id="27288"/>
    <lineage>
        <taxon>Eukaryota</taxon>
        <taxon>Fungi</taxon>
        <taxon>Dikarya</taxon>
        <taxon>Ascomycota</taxon>
        <taxon>Saccharomycotina</taxon>
        <taxon>Saccharomycetes</taxon>
        <taxon>Saccharomycetales</taxon>
        <taxon>Saccharomycetaceae</taxon>
        <taxon>Naumovozyma</taxon>
    </lineage>
</organism>
<name>G0V9S6_NAUCA</name>